<reference evidence="3" key="1">
    <citation type="submission" date="2020-06" db="EMBL/GenBank/DDBJ databases">
        <title>Draft genome of Bugula neritina, a colonial animal packing powerful symbionts and potential medicines.</title>
        <authorList>
            <person name="Rayko M."/>
        </authorList>
    </citation>
    <scope>NUCLEOTIDE SEQUENCE [LARGE SCALE GENOMIC DNA]</scope>
    <source>
        <strain evidence="3">Kwan_BN1</strain>
    </source>
</reference>
<dbReference type="InterPro" id="IPR001611">
    <property type="entry name" value="Leu-rich_rpt"/>
</dbReference>
<dbReference type="SMART" id="SM00365">
    <property type="entry name" value="LRR_SD22"/>
    <property type="match status" value="14"/>
</dbReference>
<dbReference type="SUPFAM" id="SSF52075">
    <property type="entry name" value="Outer arm dynein light chain 1"/>
    <property type="match status" value="1"/>
</dbReference>
<dbReference type="Gene3D" id="3.80.10.10">
    <property type="entry name" value="Ribonuclease Inhibitor"/>
    <property type="match status" value="7"/>
</dbReference>
<dbReference type="SMART" id="SM00364">
    <property type="entry name" value="LRR_BAC"/>
    <property type="match status" value="6"/>
</dbReference>
<protein>
    <submittedName>
        <fullName evidence="3">LRRC9</fullName>
    </submittedName>
</protein>
<keyword evidence="1" id="KW-0433">Leucine-rich repeat</keyword>
<dbReference type="Pfam" id="PF12799">
    <property type="entry name" value="LRR_4"/>
    <property type="match status" value="2"/>
</dbReference>
<dbReference type="InterPro" id="IPR032675">
    <property type="entry name" value="LRR_dom_sf"/>
</dbReference>
<dbReference type="Gene3D" id="3.90.228.10">
    <property type="match status" value="1"/>
</dbReference>
<dbReference type="SUPFAM" id="SSF52058">
    <property type="entry name" value="L domain-like"/>
    <property type="match status" value="2"/>
</dbReference>
<dbReference type="Pfam" id="PF14580">
    <property type="entry name" value="LRR_9"/>
    <property type="match status" value="1"/>
</dbReference>
<dbReference type="SMART" id="SM00369">
    <property type="entry name" value="LRR_TYP"/>
    <property type="match status" value="11"/>
</dbReference>
<dbReference type="PANTHER" id="PTHR46652:SF3">
    <property type="entry name" value="LEUCINE-RICH REPEAT-CONTAINING PROTEIN 9"/>
    <property type="match status" value="1"/>
</dbReference>
<gene>
    <name evidence="3" type="ORF">EB796_012469</name>
</gene>
<evidence type="ECO:0000256" key="1">
    <source>
        <dbReference type="ARBA" id="ARBA00022614"/>
    </source>
</evidence>
<keyword evidence="4" id="KW-1185">Reference proteome</keyword>
<dbReference type="Pfam" id="PF13855">
    <property type="entry name" value="LRR_8"/>
    <property type="match status" value="1"/>
</dbReference>
<proteinExistence type="predicted"/>
<keyword evidence="2" id="KW-0677">Repeat</keyword>
<dbReference type="InterPro" id="IPR025875">
    <property type="entry name" value="Leu-rich_rpt_4"/>
</dbReference>
<dbReference type="EMBL" id="VXIV02001842">
    <property type="protein sequence ID" value="KAF6029225.1"/>
    <property type="molecule type" value="Genomic_DNA"/>
</dbReference>
<dbReference type="InterPro" id="IPR050836">
    <property type="entry name" value="SDS22/Internalin_LRR"/>
</dbReference>
<comment type="caution">
    <text evidence="3">The sequence shown here is derived from an EMBL/GenBank/DDBJ whole genome shotgun (WGS) entry which is preliminary data.</text>
</comment>
<evidence type="ECO:0000313" key="4">
    <source>
        <dbReference type="Proteomes" id="UP000593567"/>
    </source>
</evidence>
<organism evidence="3 4">
    <name type="scientific">Bugula neritina</name>
    <name type="common">Brown bryozoan</name>
    <name type="synonym">Sertularia neritina</name>
    <dbReference type="NCBI Taxonomy" id="10212"/>
    <lineage>
        <taxon>Eukaryota</taxon>
        <taxon>Metazoa</taxon>
        <taxon>Spiralia</taxon>
        <taxon>Lophotrochozoa</taxon>
        <taxon>Bryozoa</taxon>
        <taxon>Gymnolaemata</taxon>
        <taxon>Cheilostomatida</taxon>
        <taxon>Flustrina</taxon>
        <taxon>Buguloidea</taxon>
        <taxon>Bugulidae</taxon>
        <taxon>Bugula</taxon>
    </lineage>
</organism>
<evidence type="ECO:0000313" key="3">
    <source>
        <dbReference type="EMBL" id="KAF6029225.1"/>
    </source>
</evidence>
<dbReference type="OrthoDB" id="1517790at2759"/>
<name>A0A7J7JTJ7_BUGNE</name>
<dbReference type="PROSITE" id="PS51450">
    <property type="entry name" value="LRR"/>
    <property type="match status" value="13"/>
</dbReference>
<sequence length="1409" mass="160135">MDIPMSAPSLPDDDEKKPVPVTLTDQEILKELCTVNGISYDKVEAEGPLLESLEAFFSGIPRLTSDLVTCFPNLQCLCIVGQQDLIAIENINGLGKLKELWVAECSIKKISGLSSLRKLVKLYLYGNKISKIQGLSSLTNLEVLWLNTNNITSIQGLENLCSLTELNLSENKIPAIGHSLDHCTKLETLHISGNCISSFKDITVLSRLPRLSSLGFKDPMYTPNPMCLLSNYTTQVLYHLPGLRRLDGHDIDNKFCKTLAESTVLKKKMFYNMRLKVLQRTASYFVRRLNEFRDQCALKEKHRRLTVLWQVYKQLKLEVGRLYKSPDAPANAEDLISQMEAKMVAIQKRIEHWENKCTEVNDMHGFYKSRSQMTLSSLTDRLCLELESGGNIKFEIGSPNDPWFMSCYDLMLARFCAADYRHLGITGIKIHRITRVYNRMLRSRFDEKLAKKSSEASRKCDDALARANYLKHQMEYLFWVWDHELLGGKQHPIRIIEEGFLDADSCQKLGKPGAVALTNCVSMSEKGRIKHSLESKVKEGGESYCPYRYGQALISKVFLGKTQKISNNKRLDPSPLVHDNDNPTKSCDCTNTQAEWFVFDHELAIPEYLVDFEYVTMLKPTNPFEQFDFIVLESPSTLTSTETYLSSDDDVLQMPPVDVDDKQDSRLESLSTSALQAYLSVETLQHVTELNIHRQGITKLSGIRQMAGLRILVASFNDLSRVDELVNMKIETLDVSFNKITTLDGMKNMNCLRTADISWNCMRYIRDEFAILRKHAPLLENLNTQHNLWLKPMEFRLRVIARMKSLQTLDNVEISESEATSALRLSAGSRISPVHIMSHGRTDHHQPRSLSLGSVAQILSHSLSRSVSDGMSQADGMQWMTRITSLCLDNQHLAKLSSLENLVNLKWASFCHNDIVKLEGLSQCTQLEELYLDDNCLYKLEGLQTLSNLRRLSLSDNYLVQLDTNQLDKLNHLHYLALDHNKISSLSSIQRCKGLIELYMSQNRIVNSRDVFFLKGCTTLMILDLSGNPVVEADNYRLFMIYHLSTLKAFDGTPVESSELVKARELLGGRLTSDFVAERVGHSVFSEIRELDVPQLSLKSIDLGTGEAFVNLRSVNLEHNNLTNVGGLVHLPNLRVLCLNHNKVECITKLEKPKSSEYSSDRLIPVLESLEVLHLGYNGIRDLSVLQVSRLVNLKALFLQGNELQTVSGLEGLHDLRELVLDKNKIKTISEHSFVHQWNLQELHMEENRIRELSFLHYLESLQRLYLGMNRIQDLSEVEKLSPLTQLIELSLVSCPVSRRLMHRPLLVYKMPSLTIIDGIPVNEEEQLKASLYYIQQEQQQQMMMENNQLLPGINQSVTNVKGQVPVKVTNVSLGNFADRTPWSGTLQFDPSMLSTADDRSKSCELFSR</sequence>
<dbReference type="InterPro" id="IPR003591">
    <property type="entry name" value="Leu-rich_rpt_typical-subtyp"/>
</dbReference>
<dbReference type="PANTHER" id="PTHR46652">
    <property type="entry name" value="LEUCINE-RICH REPEAT AND IQ DOMAIN-CONTAINING PROTEIN 1-RELATED"/>
    <property type="match status" value="1"/>
</dbReference>
<accession>A0A7J7JTJ7</accession>
<dbReference type="Proteomes" id="UP000593567">
    <property type="component" value="Unassembled WGS sequence"/>
</dbReference>
<evidence type="ECO:0000256" key="2">
    <source>
        <dbReference type="ARBA" id="ARBA00022737"/>
    </source>
</evidence>